<protein>
    <recommendedName>
        <fullName evidence="6">MADS-box domain-containing protein</fullName>
    </recommendedName>
</protein>
<keyword evidence="2" id="KW-0805">Transcription regulation</keyword>
<dbReference type="GO" id="GO:0000981">
    <property type="term" value="F:DNA-binding transcription factor activity, RNA polymerase II-specific"/>
    <property type="evidence" value="ECO:0007669"/>
    <property type="project" value="TreeGrafter"/>
</dbReference>
<organism evidence="7 8">
    <name type="scientific">Rubroshorea leprosula</name>
    <dbReference type="NCBI Taxonomy" id="152421"/>
    <lineage>
        <taxon>Eukaryota</taxon>
        <taxon>Viridiplantae</taxon>
        <taxon>Streptophyta</taxon>
        <taxon>Embryophyta</taxon>
        <taxon>Tracheophyta</taxon>
        <taxon>Spermatophyta</taxon>
        <taxon>Magnoliopsida</taxon>
        <taxon>eudicotyledons</taxon>
        <taxon>Gunneridae</taxon>
        <taxon>Pentapetalae</taxon>
        <taxon>rosids</taxon>
        <taxon>malvids</taxon>
        <taxon>Malvales</taxon>
        <taxon>Dipterocarpaceae</taxon>
        <taxon>Rubroshorea</taxon>
    </lineage>
</organism>
<keyword evidence="5" id="KW-0539">Nucleus</keyword>
<dbReference type="InterPro" id="IPR002100">
    <property type="entry name" value="TF_MADSbox"/>
</dbReference>
<dbReference type="GO" id="GO:0046983">
    <property type="term" value="F:protein dimerization activity"/>
    <property type="evidence" value="ECO:0007669"/>
    <property type="project" value="InterPro"/>
</dbReference>
<sequence length="225" mass="25657">MAAPGKKTRGRQKIEMKKIENEDDKLITFSKRRTGIYKKASELVTLCGAEIGFVVFSPAGKPFSFGHPSIESIVNKYLNENPPPNDNTHPLVEAHRKMKINQLTHQYNEIEVQLDSEMERGKMLDKMNAGRRKGWWEKPMDQMNLEELKQFGKSLENLRDRVARKFNEKLVVAAAAAPRPPPQAMMDPTQMMNYPYGTNIGNDIAGPSYYVPGPPSYGFPRERQF</sequence>
<evidence type="ECO:0000256" key="4">
    <source>
        <dbReference type="ARBA" id="ARBA00023163"/>
    </source>
</evidence>
<dbReference type="PANTHER" id="PTHR11945">
    <property type="entry name" value="MADS BOX PROTEIN"/>
    <property type="match status" value="1"/>
</dbReference>
<feature type="domain" description="MADS-box" evidence="6">
    <location>
        <begin position="9"/>
        <end position="69"/>
    </location>
</feature>
<keyword evidence="3" id="KW-0238">DNA-binding</keyword>
<reference evidence="7 8" key="1">
    <citation type="journal article" date="2021" name="Commun. Biol.">
        <title>The genome of Shorea leprosula (Dipterocarpaceae) highlights the ecological relevance of drought in aseasonal tropical rainforests.</title>
        <authorList>
            <person name="Ng K.K.S."/>
            <person name="Kobayashi M.J."/>
            <person name="Fawcett J.A."/>
            <person name="Hatakeyama M."/>
            <person name="Paape T."/>
            <person name="Ng C.H."/>
            <person name="Ang C.C."/>
            <person name="Tnah L.H."/>
            <person name="Lee C.T."/>
            <person name="Nishiyama T."/>
            <person name="Sese J."/>
            <person name="O'Brien M.J."/>
            <person name="Copetti D."/>
            <person name="Mohd Noor M.I."/>
            <person name="Ong R.C."/>
            <person name="Putra M."/>
            <person name="Sireger I.Z."/>
            <person name="Indrioko S."/>
            <person name="Kosugi Y."/>
            <person name="Izuno A."/>
            <person name="Isagi Y."/>
            <person name="Lee S.L."/>
            <person name="Shimizu K.K."/>
        </authorList>
    </citation>
    <scope>NUCLEOTIDE SEQUENCE [LARGE SCALE GENOMIC DNA]</scope>
    <source>
        <strain evidence="7">214</strain>
    </source>
</reference>
<keyword evidence="4" id="KW-0804">Transcription</keyword>
<evidence type="ECO:0000313" key="7">
    <source>
        <dbReference type="EMBL" id="GKU92531.1"/>
    </source>
</evidence>
<dbReference type="Proteomes" id="UP001054252">
    <property type="component" value="Unassembled WGS sequence"/>
</dbReference>
<dbReference type="Gene3D" id="6.10.140.920">
    <property type="match status" value="1"/>
</dbReference>
<dbReference type="CDD" id="cd00265">
    <property type="entry name" value="MADS_MEF2_like"/>
    <property type="match status" value="1"/>
</dbReference>
<evidence type="ECO:0000313" key="8">
    <source>
        <dbReference type="Proteomes" id="UP001054252"/>
    </source>
</evidence>
<dbReference type="Pfam" id="PF00319">
    <property type="entry name" value="SRF-TF"/>
    <property type="match status" value="1"/>
</dbReference>
<dbReference type="PROSITE" id="PS50066">
    <property type="entry name" value="MADS_BOX_2"/>
    <property type="match status" value="1"/>
</dbReference>
<evidence type="ECO:0000256" key="1">
    <source>
        <dbReference type="ARBA" id="ARBA00004123"/>
    </source>
</evidence>
<name>A0AAV5HZ39_9ROSI</name>
<dbReference type="InterPro" id="IPR033896">
    <property type="entry name" value="MEF2-like_N"/>
</dbReference>
<comment type="caution">
    <text evidence="7">The sequence shown here is derived from an EMBL/GenBank/DDBJ whole genome shotgun (WGS) entry which is preliminary data.</text>
</comment>
<dbReference type="AlphaFoldDB" id="A0AAV5HZ39"/>
<dbReference type="GO" id="GO:0045944">
    <property type="term" value="P:positive regulation of transcription by RNA polymerase II"/>
    <property type="evidence" value="ECO:0007669"/>
    <property type="project" value="InterPro"/>
</dbReference>
<dbReference type="SMART" id="SM00432">
    <property type="entry name" value="MADS"/>
    <property type="match status" value="1"/>
</dbReference>
<dbReference type="SUPFAM" id="SSF55455">
    <property type="entry name" value="SRF-like"/>
    <property type="match status" value="1"/>
</dbReference>
<dbReference type="PANTHER" id="PTHR11945:SF725">
    <property type="entry name" value="AGAMOUS-LIKE 58-RELATED"/>
    <property type="match status" value="1"/>
</dbReference>
<comment type="subcellular location">
    <subcellularLocation>
        <location evidence="1">Nucleus</location>
    </subcellularLocation>
</comment>
<evidence type="ECO:0000259" key="6">
    <source>
        <dbReference type="PROSITE" id="PS50066"/>
    </source>
</evidence>
<keyword evidence="8" id="KW-1185">Reference proteome</keyword>
<evidence type="ECO:0000256" key="5">
    <source>
        <dbReference type="ARBA" id="ARBA00023242"/>
    </source>
</evidence>
<evidence type="ECO:0000256" key="3">
    <source>
        <dbReference type="ARBA" id="ARBA00023125"/>
    </source>
</evidence>
<dbReference type="PRINTS" id="PR00404">
    <property type="entry name" value="MADSDOMAIN"/>
</dbReference>
<dbReference type="GO" id="GO:0005634">
    <property type="term" value="C:nucleus"/>
    <property type="evidence" value="ECO:0007669"/>
    <property type="project" value="UniProtKB-SubCell"/>
</dbReference>
<gene>
    <name evidence="7" type="ORF">SLEP1_g6244</name>
</gene>
<dbReference type="EMBL" id="BPVZ01000006">
    <property type="protein sequence ID" value="GKU92531.1"/>
    <property type="molecule type" value="Genomic_DNA"/>
</dbReference>
<dbReference type="FunFam" id="3.40.1810.10:FF:000006">
    <property type="entry name" value="Agamous-like MADS-box protein AGL62"/>
    <property type="match status" value="1"/>
</dbReference>
<dbReference type="GO" id="GO:0000978">
    <property type="term" value="F:RNA polymerase II cis-regulatory region sequence-specific DNA binding"/>
    <property type="evidence" value="ECO:0007669"/>
    <property type="project" value="TreeGrafter"/>
</dbReference>
<proteinExistence type="predicted"/>
<accession>A0AAV5HZ39</accession>
<dbReference type="InterPro" id="IPR036879">
    <property type="entry name" value="TF_MADSbox_sf"/>
</dbReference>
<dbReference type="Gene3D" id="3.40.1810.10">
    <property type="entry name" value="Transcription factor, MADS-box"/>
    <property type="match status" value="1"/>
</dbReference>
<evidence type="ECO:0000256" key="2">
    <source>
        <dbReference type="ARBA" id="ARBA00023015"/>
    </source>
</evidence>